<organism evidence="1 2">
    <name type="scientific">Pyrenophora tritici-repentis (strain Pt-1C-BFP)</name>
    <name type="common">Wheat tan spot fungus</name>
    <name type="synonym">Drechslera tritici-repentis</name>
    <dbReference type="NCBI Taxonomy" id="426418"/>
    <lineage>
        <taxon>Eukaryota</taxon>
        <taxon>Fungi</taxon>
        <taxon>Dikarya</taxon>
        <taxon>Ascomycota</taxon>
        <taxon>Pezizomycotina</taxon>
        <taxon>Dothideomycetes</taxon>
        <taxon>Pleosporomycetidae</taxon>
        <taxon>Pleosporales</taxon>
        <taxon>Pleosporineae</taxon>
        <taxon>Pleosporaceae</taxon>
        <taxon>Pyrenophora</taxon>
    </lineage>
</organism>
<evidence type="ECO:0000313" key="1">
    <source>
        <dbReference type="EMBL" id="EDU41311.1"/>
    </source>
</evidence>
<dbReference type="HOGENOM" id="CLU_2777178_0_0_1"/>
<name>B2VT37_PYRTR</name>
<sequence length="69" mass="7405">MSYGGAAMRPKWHGSCVCKEAAKGKPVGKKLVLKGFNPFFSPNLVCYIGLIITSLIVEACTTHPVDPLI</sequence>
<accession>B2VT37</accession>
<dbReference type="Proteomes" id="UP000001471">
    <property type="component" value="Unassembled WGS sequence"/>
</dbReference>
<dbReference type="EMBL" id="DS231615">
    <property type="protein sequence ID" value="EDU41311.1"/>
    <property type="molecule type" value="Genomic_DNA"/>
</dbReference>
<proteinExistence type="predicted"/>
<reference evidence="2" key="1">
    <citation type="journal article" date="2013" name="G3 (Bethesda)">
        <title>Comparative genomics of a plant-pathogenic fungus, Pyrenophora tritici-repentis, reveals transduplication and the impact of repeat elements on pathogenicity and population divergence.</title>
        <authorList>
            <person name="Manning V.A."/>
            <person name="Pandelova I."/>
            <person name="Dhillon B."/>
            <person name="Wilhelm L.J."/>
            <person name="Goodwin S.B."/>
            <person name="Berlin A.M."/>
            <person name="Figueroa M."/>
            <person name="Freitag M."/>
            <person name="Hane J.K."/>
            <person name="Henrissat B."/>
            <person name="Holman W.H."/>
            <person name="Kodira C.D."/>
            <person name="Martin J."/>
            <person name="Oliver R.P."/>
            <person name="Robbertse B."/>
            <person name="Schackwitz W."/>
            <person name="Schwartz D.C."/>
            <person name="Spatafora J.W."/>
            <person name="Turgeon B.G."/>
            <person name="Yandava C."/>
            <person name="Young S."/>
            <person name="Zhou S."/>
            <person name="Zeng Q."/>
            <person name="Grigoriev I.V."/>
            <person name="Ma L.-J."/>
            <person name="Ciuffetti L.M."/>
        </authorList>
    </citation>
    <scope>NUCLEOTIDE SEQUENCE [LARGE SCALE GENOMIC DNA]</scope>
    <source>
        <strain evidence="2">Pt-1C-BFP</strain>
    </source>
</reference>
<evidence type="ECO:0000313" key="2">
    <source>
        <dbReference type="Proteomes" id="UP000001471"/>
    </source>
</evidence>
<dbReference type="InParanoid" id="B2VT37"/>
<dbReference type="AlphaFoldDB" id="B2VT37"/>
<gene>
    <name evidence="1" type="ORF">PTRG_01873</name>
</gene>
<protein>
    <submittedName>
        <fullName evidence="1">Uncharacterized protein</fullName>
    </submittedName>
</protein>